<dbReference type="KEGG" id="clac:EG342_07000"/>
<dbReference type="InterPro" id="IPR002934">
    <property type="entry name" value="Polymerase_NTP_transf_dom"/>
</dbReference>
<reference evidence="2 5" key="2">
    <citation type="submission" date="2018-11" db="EMBL/GenBank/DDBJ databases">
        <title>Proposal to divide the Flavobacteriaceae and reorganize its genera based on Amino Acid Identity values calculated from whole genome sequences.</title>
        <authorList>
            <person name="Nicholson A.C."/>
            <person name="Gulvik C.A."/>
            <person name="Whitney A.M."/>
            <person name="Humrighouse B.W."/>
            <person name="Bell M."/>
            <person name="Holmes B."/>
            <person name="Steigerwalt A.G."/>
            <person name="Villarma A."/>
            <person name="Sheth M."/>
            <person name="Batra D."/>
            <person name="Pryor J."/>
            <person name="Bernardet J.-F."/>
            <person name="Hugo C."/>
            <person name="Kampfer P."/>
            <person name="Newman J."/>
            <person name="McQuiston J.R."/>
        </authorList>
    </citation>
    <scope>NUCLEOTIDE SEQUENCE [LARGE SCALE GENOMIC DNA]</scope>
    <source>
        <strain evidence="2 5">KC_1864</strain>
    </source>
</reference>
<dbReference type="CDD" id="cd05403">
    <property type="entry name" value="NT_KNTase_like"/>
    <property type="match status" value="1"/>
</dbReference>
<dbReference type="RefSeq" id="WP_103289021.1">
    <property type="nucleotide sequence ID" value="NZ_CP033924.1"/>
</dbReference>
<proteinExistence type="predicted"/>
<dbReference type="SUPFAM" id="SSF81301">
    <property type="entry name" value="Nucleotidyltransferase"/>
    <property type="match status" value="1"/>
</dbReference>
<evidence type="ECO:0000313" key="5">
    <source>
        <dbReference type="Proteomes" id="UP000279972"/>
    </source>
</evidence>
<reference evidence="3 4" key="1">
    <citation type="submission" date="2018-01" db="EMBL/GenBank/DDBJ databases">
        <title>Draft genome sequences of Chryseobacterium lactis NCTC11390, Chryseobacterium oncorhynchi 701B-08, and Chryseobacterium viscerum 687B-08.</title>
        <authorList>
            <person name="Jeong J.-J."/>
            <person name="Lee Y.J."/>
            <person name="Park B."/>
            <person name="Choi I.-G."/>
            <person name="Kim K.D."/>
        </authorList>
    </citation>
    <scope>NUCLEOTIDE SEQUENCE [LARGE SCALE GENOMIC DNA]</scope>
    <source>
        <strain evidence="3 4">NCTC11390</strain>
    </source>
</reference>
<evidence type="ECO:0000259" key="1">
    <source>
        <dbReference type="Pfam" id="PF01909"/>
    </source>
</evidence>
<dbReference type="AlphaFoldDB" id="A0A3G6RYL2"/>
<dbReference type="EMBL" id="CP033924">
    <property type="protein sequence ID" value="AZA81672.1"/>
    <property type="molecule type" value="Genomic_DNA"/>
</dbReference>
<name>A0A3G6RYL2_CHRLC</name>
<dbReference type="OrthoDB" id="1331149at2"/>
<dbReference type="EMBL" id="PPEH01000001">
    <property type="protein sequence ID" value="PNW15521.1"/>
    <property type="molecule type" value="Genomic_DNA"/>
</dbReference>
<evidence type="ECO:0000313" key="4">
    <source>
        <dbReference type="Proteomes" id="UP000236262"/>
    </source>
</evidence>
<dbReference type="Proteomes" id="UP000236262">
    <property type="component" value="Unassembled WGS sequence"/>
</dbReference>
<dbReference type="GO" id="GO:0016779">
    <property type="term" value="F:nucleotidyltransferase activity"/>
    <property type="evidence" value="ECO:0007669"/>
    <property type="project" value="InterPro"/>
</dbReference>
<dbReference type="InterPro" id="IPR043519">
    <property type="entry name" value="NT_sf"/>
</dbReference>
<dbReference type="Gene3D" id="3.30.460.10">
    <property type="entry name" value="Beta Polymerase, domain 2"/>
    <property type="match status" value="1"/>
</dbReference>
<sequence length="246" mass="29450">MEDVLTTFINHWKSKDYVIAILLTGSHALGRQNENSDIDIRIIFDTTQKATLKGIKNKISYFAESIDSVKKRMQQDYVRNMKFEARLFSIGKILYKKDDAIDELVTIAHKFMNTPFRNIQHNRDAIILKTYSLSVNYNYLMHNESSKLYIYNYMSFMRNVLHTYSWFIGYELFIDVKTDLILNDPNYRKTNLWQDYPDKTFIQIWINCIEGEYNNDNVEKIFNYLQSKMIQIEGRDFEVIREENIF</sequence>
<dbReference type="Proteomes" id="UP000279972">
    <property type="component" value="Chromosome"/>
</dbReference>
<feature type="domain" description="Polymerase nucleotidyl transferase" evidence="1">
    <location>
        <begin position="8"/>
        <end position="70"/>
    </location>
</feature>
<evidence type="ECO:0000313" key="2">
    <source>
        <dbReference type="EMBL" id="AZA81672.1"/>
    </source>
</evidence>
<gene>
    <name evidence="3" type="ORF">C1637_03605</name>
    <name evidence="2" type="ORF">EG342_07000</name>
</gene>
<evidence type="ECO:0000313" key="3">
    <source>
        <dbReference type="EMBL" id="PNW15521.1"/>
    </source>
</evidence>
<dbReference type="Pfam" id="PF01909">
    <property type="entry name" value="NTP_transf_2"/>
    <property type="match status" value="1"/>
</dbReference>
<accession>A0A3G6RYL2</accession>
<protein>
    <recommendedName>
        <fullName evidence="1">Polymerase nucleotidyl transferase domain-containing protein</fullName>
    </recommendedName>
</protein>
<keyword evidence="5" id="KW-1185">Reference proteome</keyword>
<organism evidence="3 4">
    <name type="scientific">Chryseobacterium lactis</name>
    <dbReference type="NCBI Taxonomy" id="1241981"/>
    <lineage>
        <taxon>Bacteria</taxon>
        <taxon>Pseudomonadati</taxon>
        <taxon>Bacteroidota</taxon>
        <taxon>Flavobacteriia</taxon>
        <taxon>Flavobacteriales</taxon>
        <taxon>Weeksellaceae</taxon>
        <taxon>Chryseobacterium group</taxon>
        <taxon>Chryseobacterium</taxon>
    </lineage>
</organism>